<dbReference type="PIR" id="H71039">
    <property type="entry name" value="H71039"/>
</dbReference>
<dbReference type="AlphaFoldDB" id="O59241"/>
<evidence type="ECO:0000313" key="2">
    <source>
        <dbReference type="Proteomes" id="UP000000752"/>
    </source>
</evidence>
<dbReference type="InterPro" id="IPR012122">
    <property type="entry name" value="ATPase_PP-loop_MJ1016"/>
</dbReference>
<reference evidence="1 2" key="1">
    <citation type="journal article" date="1998" name="DNA Res.">
        <title>Complete sequence and gene organization of the genome of a hyper-thermophilic archaebacterium, Pyrococcus horikoshii OT3.</title>
        <authorList>
            <person name="Kawarabayasi Y."/>
            <person name="Sawada M."/>
            <person name="Horikawa H."/>
            <person name="Haikawa Y."/>
            <person name="Hino Y."/>
            <person name="Yamamoto S."/>
            <person name="Sekine M."/>
            <person name="Baba S."/>
            <person name="Kosugi H."/>
            <person name="Hosoyama A."/>
            <person name="Nagai Y."/>
            <person name="Sakai M."/>
            <person name="Ogura K."/>
            <person name="Otuka R."/>
            <person name="Nakazawa H."/>
            <person name="Takamiya M."/>
            <person name="Ohfuku Y."/>
            <person name="Funahashi T."/>
            <person name="Tanaka T."/>
            <person name="Kudoh Y."/>
            <person name="Yamazaki J."/>
            <person name="Kushida N."/>
            <person name="Oguchi A."/>
            <person name="Aoki K."/>
            <person name="Nakamura Y."/>
            <person name="Robb T.F."/>
            <person name="Horikoshi K."/>
            <person name="Masuchi Y."/>
            <person name="Shizuya H."/>
            <person name="Kikuchi H."/>
        </authorList>
    </citation>
    <scope>NUCLEOTIDE SEQUENCE [LARGE SCALE GENOMIC DNA]</scope>
    <source>
        <strain evidence="2">ATCC 700860 / DSM 12428 / JCM 9974 / NBRC 100139 / OT-3</strain>
    </source>
</reference>
<dbReference type="Gene3D" id="3.40.50.620">
    <property type="entry name" value="HUPs"/>
    <property type="match status" value="1"/>
</dbReference>
<dbReference type="PIRSF" id="PIRSF036670">
    <property type="entry name" value="ATPase_UCP036670"/>
    <property type="match status" value="1"/>
</dbReference>
<protein>
    <recommendedName>
        <fullName evidence="3">tRNA(Ile)-lysidine/2-thiocytidine synthase N-terminal domain-containing protein</fullName>
    </recommendedName>
</protein>
<keyword evidence="2" id="KW-1185">Reference proteome</keyword>
<dbReference type="Proteomes" id="UP000000752">
    <property type="component" value="Chromosome"/>
</dbReference>
<dbReference type="InterPro" id="IPR014729">
    <property type="entry name" value="Rossmann-like_a/b/a_fold"/>
</dbReference>
<dbReference type="PANTHER" id="PTHR43169">
    <property type="entry name" value="EXSB FAMILY PROTEIN"/>
    <property type="match status" value="1"/>
</dbReference>
<dbReference type="EnsemblBacteria" id="BAA30720">
    <property type="protein sequence ID" value="BAA30720"/>
    <property type="gene ID" value="BAA30720"/>
</dbReference>
<organism evidence="1 2">
    <name type="scientific">Pyrococcus horikoshii (strain ATCC 700860 / DSM 12428 / JCM 9974 / NBRC 100139 / OT-3)</name>
    <dbReference type="NCBI Taxonomy" id="70601"/>
    <lineage>
        <taxon>Archaea</taxon>
        <taxon>Methanobacteriati</taxon>
        <taxon>Methanobacteriota</taxon>
        <taxon>Thermococci</taxon>
        <taxon>Thermococcales</taxon>
        <taxon>Thermococcaceae</taxon>
        <taxon>Pyrococcus</taxon>
    </lineage>
</organism>
<dbReference type="InterPro" id="IPR052188">
    <property type="entry name" value="Ni-pincer_cofactor_biosynth"/>
</dbReference>
<sequence length="295" mass="34147">MPDEYLGCDDVGTPRGPTVYMAPKLFNPAGGSFFMLNNVIRELKRFGEETKIINKRIILMFSGGKDSSLALYLLKEAGYNVSALTFFHKWSWPEVLRWGMKFTKKLGVTHYLIDITEGLKREAIGRKGPICIHCKKVMLWNAKWFAVNNGFELIAKGDNANDKIIGTLLDQCPGDIRICEIPKIGIPIFRPLIKYKAREIEMLTNEAGIKPYRMYEHGRRKQWREGCPLQYIDEDTRITEELMDLAFRVNYKVSKIARERKVRISVRVPSFEIMCWNCDNETLKEVKKVINKETL</sequence>
<dbReference type="SUPFAM" id="SSF52402">
    <property type="entry name" value="Adenine nucleotide alpha hydrolases-like"/>
    <property type="match status" value="1"/>
</dbReference>
<proteinExistence type="predicted"/>
<dbReference type="KEGG" id="pho:PH1608"/>
<dbReference type="InterPro" id="IPR018317">
    <property type="entry name" value="QueC"/>
</dbReference>
<gene>
    <name evidence="1" type="ordered locus">PH1608</name>
</gene>
<evidence type="ECO:0000313" key="1">
    <source>
        <dbReference type="EMBL" id="BAA30720.1"/>
    </source>
</evidence>
<dbReference type="PANTHER" id="PTHR43169:SF4">
    <property type="entry name" value="ATPASE, PP-LOOP SUPERFAMILY-RELATED"/>
    <property type="match status" value="1"/>
</dbReference>
<evidence type="ECO:0008006" key="3">
    <source>
        <dbReference type="Google" id="ProtNLM"/>
    </source>
</evidence>
<dbReference type="Pfam" id="PF06508">
    <property type="entry name" value="QueC"/>
    <property type="match status" value="1"/>
</dbReference>
<dbReference type="EMBL" id="BA000001">
    <property type="protein sequence ID" value="BAA30720.1"/>
    <property type="molecule type" value="Genomic_DNA"/>
</dbReference>
<dbReference type="STRING" id="70601.gene:9378598"/>
<name>O59241_PYRHO</name>
<accession>O59241</accession>
<dbReference type="eggNOG" id="arCOG00044">
    <property type="taxonomic scope" value="Archaea"/>
</dbReference>